<dbReference type="InterPro" id="IPR011257">
    <property type="entry name" value="DNA_glycosylase"/>
</dbReference>
<dbReference type="EMBL" id="CDMG01000002">
    <property type="protein sequence ID" value="CRF52347.1"/>
    <property type="molecule type" value="Genomic_DNA"/>
</dbReference>
<dbReference type="RefSeq" id="WP_053944947.1">
    <property type="nucleotide sequence ID" value="NZ_CDMG01000002.1"/>
</dbReference>
<dbReference type="GO" id="GO:0051539">
    <property type="term" value="F:4 iron, 4 sulfur cluster binding"/>
    <property type="evidence" value="ECO:0007669"/>
    <property type="project" value="UniProtKB-KW"/>
</dbReference>
<feature type="domain" description="HhH-GPD" evidence="5">
    <location>
        <begin position="39"/>
        <end position="199"/>
    </location>
</feature>
<dbReference type="GO" id="GO:0046872">
    <property type="term" value="F:metal ion binding"/>
    <property type="evidence" value="ECO:0007669"/>
    <property type="project" value="UniProtKB-KW"/>
</dbReference>
<dbReference type="SUPFAM" id="SSF48150">
    <property type="entry name" value="DNA-glycosylase"/>
    <property type="match status" value="1"/>
</dbReference>
<evidence type="ECO:0000313" key="6">
    <source>
        <dbReference type="EMBL" id="CRF52347.1"/>
    </source>
</evidence>
<evidence type="ECO:0000256" key="2">
    <source>
        <dbReference type="ARBA" id="ARBA00022723"/>
    </source>
</evidence>
<evidence type="ECO:0000256" key="1">
    <source>
        <dbReference type="ARBA" id="ARBA00022485"/>
    </source>
</evidence>
<keyword evidence="3" id="KW-0408">Iron</keyword>
<name>A0A0K2Y200_9HELI</name>
<evidence type="ECO:0000259" key="5">
    <source>
        <dbReference type="SMART" id="SM00478"/>
    </source>
</evidence>
<dbReference type="Pfam" id="PF00730">
    <property type="entry name" value="HhH-GPD"/>
    <property type="match status" value="1"/>
</dbReference>
<keyword evidence="1" id="KW-0004">4Fe-4S</keyword>
<sequence length="227" mass="25298">MSLAFCILKALKSLNLLDNAPPLWWPNAGSVEVVLGAILTQRTKFSKAQESLERLKNAGILEQDPNKSLHNLAHTLPATLAQLISPSGFYNQKARSLIALSQNLLKDFDNFESFKKGVSRAWLLAQKGVGFESADSILNYACLRPVFVVDAYTYKLLATLGLEMEDYHALQEFFTKGLEQDLPQTLELYANQLDLAGIYARLHGKIVACMQAKIALKPHLKDCNDLY</sequence>
<reference evidence="7" key="1">
    <citation type="submission" date="2014-12" db="EMBL/GenBank/DDBJ databases">
        <authorList>
            <person name="Jaenicke S."/>
        </authorList>
    </citation>
    <scope>NUCLEOTIDE SEQUENCE [LARGE SCALE GENOMIC DNA]</scope>
</reference>
<dbReference type="GO" id="GO:0006284">
    <property type="term" value="P:base-excision repair"/>
    <property type="evidence" value="ECO:0007669"/>
    <property type="project" value="InterPro"/>
</dbReference>
<keyword evidence="6" id="KW-0255">Endonuclease</keyword>
<evidence type="ECO:0000256" key="3">
    <source>
        <dbReference type="ARBA" id="ARBA00023004"/>
    </source>
</evidence>
<keyword evidence="2" id="KW-0479">Metal-binding</keyword>
<dbReference type="AlphaFoldDB" id="A0A0K2Y200"/>
<dbReference type="NCBIfam" id="NF010494">
    <property type="entry name" value="PRK13913.1"/>
    <property type="match status" value="1"/>
</dbReference>
<dbReference type="GO" id="GO:0140078">
    <property type="term" value="F:class I DNA-(apurinic or apyrimidinic site) endonuclease activity"/>
    <property type="evidence" value="ECO:0007669"/>
    <property type="project" value="UniProtKB-EC"/>
</dbReference>
<dbReference type="CDD" id="cd00056">
    <property type="entry name" value="ENDO3c"/>
    <property type="match status" value="1"/>
</dbReference>
<dbReference type="Proteomes" id="UP000043437">
    <property type="component" value="Unassembled WGS sequence"/>
</dbReference>
<dbReference type="EC" id="4.2.99.18" evidence="6"/>
<dbReference type="Gene3D" id="1.10.340.30">
    <property type="entry name" value="Hypothetical protein, domain 2"/>
    <property type="match status" value="1"/>
</dbReference>
<dbReference type="SMART" id="SM00478">
    <property type="entry name" value="ENDO3c"/>
    <property type="match status" value="1"/>
</dbReference>
<keyword evidence="4" id="KW-0411">Iron-sulfur</keyword>
<keyword evidence="6" id="KW-0378">Hydrolase</keyword>
<dbReference type="Gene3D" id="1.10.1670.10">
    <property type="entry name" value="Helix-hairpin-Helix base-excision DNA repair enzymes (C-terminal)"/>
    <property type="match status" value="1"/>
</dbReference>
<protein>
    <submittedName>
        <fullName evidence="6">Endonuclease III</fullName>
        <ecNumber evidence="6">4.2.99.18</ecNumber>
    </submittedName>
</protein>
<dbReference type="PANTHER" id="PTHR10359">
    <property type="entry name" value="A/G-SPECIFIC ADENINE GLYCOSYLASE/ENDONUCLEASE III"/>
    <property type="match status" value="1"/>
</dbReference>
<proteinExistence type="predicted"/>
<evidence type="ECO:0000313" key="7">
    <source>
        <dbReference type="Proteomes" id="UP000043437"/>
    </source>
</evidence>
<keyword evidence="6" id="KW-0456">Lyase</keyword>
<dbReference type="PANTHER" id="PTHR10359:SF19">
    <property type="entry name" value="DNA REPAIR GLYCOSYLASE MJ1434-RELATED"/>
    <property type="match status" value="1"/>
</dbReference>
<evidence type="ECO:0000256" key="4">
    <source>
        <dbReference type="ARBA" id="ARBA00023014"/>
    </source>
</evidence>
<gene>
    <name evidence="6" type="ORF">HAL07_04730</name>
</gene>
<accession>A0A0K2Y200</accession>
<dbReference type="InterPro" id="IPR023170">
    <property type="entry name" value="HhH_base_excis_C"/>
</dbReference>
<dbReference type="InterPro" id="IPR003265">
    <property type="entry name" value="HhH-GPD_domain"/>
</dbReference>
<keyword evidence="6" id="KW-0540">Nuclease</keyword>
<dbReference type="GeneID" id="82131485"/>
<organism evidence="6 7">
    <name type="scientific">Helicobacter ailurogastricus</name>
    <dbReference type="NCBI Taxonomy" id="1578720"/>
    <lineage>
        <taxon>Bacteria</taxon>
        <taxon>Pseudomonadati</taxon>
        <taxon>Campylobacterota</taxon>
        <taxon>Epsilonproteobacteria</taxon>
        <taxon>Campylobacterales</taxon>
        <taxon>Helicobacteraceae</taxon>
        <taxon>Helicobacter</taxon>
    </lineage>
</organism>